<dbReference type="Pfam" id="PF17936">
    <property type="entry name" value="Big_6"/>
    <property type="match status" value="5"/>
</dbReference>
<evidence type="ECO:0000313" key="4">
    <source>
        <dbReference type="EMBL" id="RBP59049.1"/>
    </source>
</evidence>
<evidence type="ECO:0000256" key="1">
    <source>
        <dbReference type="SAM" id="MobiDB-lite"/>
    </source>
</evidence>
<dbReference type="InterPro" id="IPR048051">
    <property type="entry name" value="BapA-like_prefix-like"/>
</dbReference>
<accession>A0A366HYC6</accession>
<dbReference type="InterPro" id="IPR013783">
    <property type="entry name" value="Ig-like_fold"/>
</dbReference>
<dbReference type="EMBL" id="QNRY01000043">
    <property type="protein sequence ID" value="RBP59049.1"/>
    <property type="molecule type" value="Genomic_DNA"/>
</dbReference>
<comment type="caution">
    <text evidence="4">The sequence shown here is derived from an EMBL/GenBank/DDBJ whole genome shotgun (WGS) entry which is preliminary data.</text>
</comment>
<dbReference type="AlphaFoldDB" id="A0A366HYC6"/>
<protein>
    <recommendedName>
        <fullName evidence="6">Ig-like protein group 3</fullName>
    </recommendedName>
</protein>
<feature type="domain" description="Biofilm-associated protein BapA-like prefix-like" evidence="3">
    <location>
        <begin position="1"/>
        <end position="115"/>
    </location>
</feature>
<feature type="domain" description="Bacterial Ig" evidence="2">
    <location>
        <begin position="162"/>
        <end position="244"/>
    </location>
</feature>
<feature type="region of interest" description="Disordered" evidence="1">
    <location>
        <begin position="145"/>
        <end position="167"/>
    </location>
</feature>
<keyword evidence="5" id="KW-1185">Reference proteome</keyword>
<name>A0A366HYC6_9GAMM</name>
<dbReference type="Pfam" id="PF22783">
    <property type="entry name" value="BapA_N"/>
    <property type="match status" value="1"/>
</dbReference>
<dbReference type="Proteomes" id="UP000253046">
    <property type="component" value="Unassembled WGS sequence"/>
</dbReference>
<evidence type="ECO:0000259" key="3">
    <source>
        <dbReference type="Pfam" id="PF22783"/>
    </source>
</evidence>
<dbReference type="NCBIfam" id="NF033510">
    <property type="entry name" value="Ca_tandemer"/>
    <property type="match status" value="4"/>
</dbReference>
<evidence type="ECO:0000259" key="2">
    <source>
        <dbReference type="Pfam" id="PF17936"/>
    </source>
</evidence>
<proteinExistence type="predicted"/>
<dbReference type="Gene3D" id="2.60.40.10">
    <property type="entry name" value="Immunoglobulins"/>
    <property type="match status" value="4"/>
</dbReference>
<gene>
    <name evidence="4" type="ORF">DES54_14314</name>
</gene>
<evidence type="ECO:0000313" key="5">
    <source>
        <dbReference type="Proteomes" id="UP000253046"/>
    </source>
</evidence>
<dbReference type="NCBIfam" id="NF033677">
    <property type="entry name" value="biofilm_BapA_N"/>
    <property type="match status" value="1"/>
</dbReference>
<evidence type="ECO:0008006" key="6">
    <source>
        <dbReference type="Google" id="ProtNLM"/>
    </source>
</evidence>
<feature type="domain" description="Bacterial Ig" evidence="2">
    <location>
        <begin position="502"/>
        <end position="535"/>
    </location>
</feature>
<feature type="domain" description="Bacterial Ig" evidence="2">
    <location>
        <begin position="332"/>
        <end position="414"/>
    </location>
</feature>
<dbReference type="InterPro" id="IPR041498">
    <property type="entry name" value="Big_6"/>
</dbReference>
<feature type="domain" description="Bacterial Ig" evidence="2">
    <location>
        <begin position="417"/>
        <end position="499"/>
    </location>
</feature>
<sequence length="582" mass="56505">MNDALIIVKESGEASTVAISSGELNLSAPSIVKLAVSRQDIAAMTRSGNDLIVTLHSGDKVVLKNFYNAVEQAASELVLEEQNGALRWANDPANQLQFESISSIDEIMAGALGAASAGGSALPYILAGVGAMAGVVGVAAASDSDGRTVRDAAGNTSPDTTAPEAPEDLLVAEDGASVSGTAEAGSTVTLSDAAGNVLGSATAGSDGGSIVSLTPALTNGETVTAIASDAAGNVSEPATATAPDITAPEAPVVLLIAEDGASVSGTAEAGSTVTISDTAGNVLGSATTGSDGSFAVSLSPVLINGEVFTAVSSDAAGNVSEPATANAPDTTAPSAPADLLIAKDGASVSGTSEAGSTVTINDAAGTVLGSVTAGSDGSFTVALSPALTNGETVTAVASDAAGNLSQPATANAPDTTAPSAPADLLIAEDGASVSGTSEAGSTVTINDAAGTVLGSVTAGSDGSFTVALSPALTNGESVTAVASDAAGNLSQPATASAPDTTAPSAPDDLLVAEDGASVSGTAEAGSTVTISDGSGGSWWQLQLYVPHCAGRWASDIRYRHRCGRECFHRDHRYRAGVGTVGK</sequence>
<reference evidence="4 5" key="1">
    <citation type="submission" date="2018-06" db="EMBL/GenBank/DDBJ databases">
        <title>Genomic Encyclopedia of Type Strains, Phase IV (KMG-IV): sequencing the most valuable type-strain genomes for metagenomic binning, comparative biology and taxonomic classification.</title>
        <authorList>
            <person name="Goeker M."/>
        </authorList>
    </citation>
    <scope>NUCLEOTIDE SEQUENCE [LARGE SCALE GENOMIC DNA]</scope>
    <source>
        <strain evidence="4 5">DSM 30166</strain>
    </source>
</reference>
<organism evidence="4 5">
    <name type="scientific">Brenneria salicis ATCC 15712 = DSM 30166</name>
    <dbReference type="NCBI Taxonomy" id="714314"/>
    <lineage>
        <taxon>Bacteria</taxon>
        <taxon>Pseudomonadati</taxon>
        <taxon>Pseudomonadota</taxon>
        <taxon>Gammaproteobacteria</taxon>
        <taxon>Enterobacterales</taxon>
        <taxon>Pectobacteriaceae</taxon>
        <taxon>Brenneria</taxon>
    </lineage>
</organism>
<feature type="domain" description="Bacterial Ig" evidence="2">
    <location>
        <begin position="247"/>
        <end position="329"/>
    </location>
</feature>